<keyword evidence="3" id="KW-1185">Reference proteome</keyword>
<evidence type="ECO:0000256" key="1">
    <source>
        <dbReference type="SAM" id="Coils"/>
    </source>
</evidence>
<dbReference type="EMBL" id="JPRP01000001">
    <property type="protein sequence ID" value="KFE99119.1"/>
    <property type="molecule type" value="Genomic_DNA"/>
</dbReference>
<name>A0A085Z3V6_9FLAO</name>
<sequence>MPTILPLQINALYLESPEQVIGQDIRFENVPWMNTHTDVFENPNVPLETNSIIPRPFSYDNAIYLDKGVHIHFLLPSYFKKFDDSGTLPKAPNRWYIKREKDGKEWIVESDYVWNINDPILNKSDTCTYVEEMGSNFQFKYIGRKYKLEEWINKDHSKENYLKDLSAFGWGSFSFDIHYPNCRSVFGFYDEEGTKNDAYTIIAWVEASANEYIVAGKFQLNPNIKNEDHKPFDITIANTLPETLSALIINTNNPSISKQDLQKQEEQIALMINFDELKGLNLDWISRLRSKQHEQQFNKTSGTTKFVLNIVSIDNEDAIQEYDFDINLLNFEFSKSISAQYENMREKLDVLNESASSDEILVPVWGGINLTELNNISFNNSLDNELESLNKVLNNSELDTFRLQTKIESLYLHWSTYLNALFINKNKNINKFKNDLALLISQINIIKTKLKNAEAKVADLQRSFSEKISNYYSQYRDYAIIKFLVKAQQSGDDISRNELNILLNLRYKTKIVLSKKSRTDYYNALPPTIIISSPKNNNIFNLFTNPATPEDANLIELFDCKQRDSYKKVSDKISGFNETNVNHWHTYKVEWESLFLPKKEGHYLSADNVFNDSFLNDSYTLDELNADLIKQYALNDIAYMPNPNTYYGSSFVSNTVQEYVKERLEKNLNHIDKAENPQLVKQIQDFLKTLDGTALFELTLSDFNNLMLQRSNGLSVLPLIPNGFEDHKELAKKIEGLCKGYLNDLNLLTPNRLSIFNPFRNGAFKISRLRIVDSFGRNKIIEPQKIITTHVQKIENKDNWVTLPPRYLQAAAISTRFISTITDKKKSPVLGWMVPVYLNQRIEFFDAFGKHLGAVDTEGQWESSPFDLHIAQENTEYKSVAKNPHLKRIIHWVIEKICKTNKKDQFINELQKALEHTSPEDYDNPSLLETISSVPIAITLVSINLFTKGESLYDINYSDNISINTYDNQRKYDRVKIPMSIGDLNQYNDGVLGYWHYNLKDDEKLGVKSLESKIYFNNDVIKKINNQSYSLKDFLKENPIDGKEKWNDIESSPVISTAINYKVQDRENYLALNDTLNSCQRYVLMHPKGNLKIKTGILPEKSIKLVYNNIKNSLKRIELTLLTSPVLTPKENLQLSLPKDNRYEWSWVELEKKNNKQPLSPTNLPVKKRLTQNLAVDFAENFETESDLQFLLSSLKKDGLLVSELNAFFPDQKIYFINKEEFDKEVYRYQSQLVLINDPFTHLIFKNDNIRFKKVAFDFNHFKTKKYLELKEFLIRNNYAVAPETNILNGKAYFINFNKIEALQSKNESDINEFERELIHLLSLKTSNKIIYLKEMFKKIYVFSSENSSEIIKNNFKQNLIGRKIINKDSFYPDEQIYFVDIGELEKLKVKDYLDEDEKLLLKMVDNKSKAILKIADFNINSGTIPNLVLKEGWLSIKSTKF</sequence>
<feature type="coiled-coil region" evidence="1">
    <location>
        <begin position="436"/>
        <end position="470"/>
    </location>
</feature>
<comment type="caution">
    <text evidence="2">The sequence shown here is derived from an EMBL/GenBank/DDBJ whole genome shotgun (WGS) entry which is preliminary data.</text>
</comment>
<keyword evidence="1" id="KW-0175">Coiled coil</keyword>
<dbReference type="eggNOG" id="COG1413">
    <property type="taxonomic scope" value="Bacteria"/>
</dbReference>
<dbReference type="RefSeq" id="WP_034672325.1">
    <property type="nucleotide sequence ID" value="NZ_FPAP01000003.1"/>
</dbReference>
<evidence type="ECO:0000313" key="2">
    <source>
        <dbReference type="EMBL" id="KFE99119.1"/>
    </source>
</evidence>
<evidence type="ECO:0000313" key="3">
    <source>
        <dbReference type="Proteomes" id="UP000028713"/>
    </source>
</evidence>
<reference evidence="2 3" key="1">
    <citation type="submission" date="2014-07" db="EMBL/GenBank/DDBJ databases">
        <title>Genome of Chryseobacterium formosense LMG 24722.</title>
        <authorList>
            <person name="Pipes S.E."/>
            <person name="Stropko S.J."/>
            <person name="Newman J.D."/>
        </authorList>
    </citation>
    <scope>NUCLEOTIDE SEQUENCE [LARGE SCALE GENOMIC DNA]</scope>
    <source>
        <strain evidence="2 3">LMG 24722</strain>
    </source>
</reference>
<proteinExistence type="predicted"/>
<gene>
    <name evidence="2" type="ORF">IX39_00015</name>
</gene>
<dbReference type="OrthoDB" id="6091628at2"/>
<protein>
    <submittedName>
        <fullName evidence="2">Uncharacterized protein</fullName>
    </submittedName>
</protein>
<dbReference type="Proteomes" id="UP000028713">
    <property type="component" value="Unassembled WGS sequence"/>
</dbReference>
<accession>A0A085Z3V6</accession>
<dbReference type="STRING" id="236814.IX39_00015"/>
<organism evidence="2 3">
    <name type="scientific">Chryseobacterium formosense</name>
    <dbReference type="NCBI Taxonomy" id="236814"/>
    <lineage>
        <taxon>Bacteria</taxon>
        <taxon>Pseudomonadati</taxon>
        <taxon>Bacteroidota</taxon>
        <taxon>Flavobacteriia</taxon>
        <taxon>Flavobacteriales</taxon>
        <taxon>Weeksellaceae</taxon>
        <taxon>Chryseobacterium group</taxon>
        <taxon>Chryseobacterium</taxon>
    </lineage>
</organism>